<protein>
    <submittedName>
        <fullName evidence="1">Uncharacterized protein</fullName>
    </submittedName>
</protein>
<gene>
    <name evidence="1" type="ORF">TSPGSL018_25220</name>
</gene>
<name>A0A061QTL9_9CHLO</name>
<feature type="non-terminal residue" evidence="1">
    <location>
        <position position="1"/>
    </location>
</feature>
<sequence>GLSEMIAEQSPSILASLEGSPALSEPWQQRANTFHAKTPVRHSPTQLVNTQESNYCSFGETYYSTHRPGTTARRSLTVSRPRGFWQFQSKPNQFRQNGSFHPESVLRVIHPKYSVPKPTNTFQRAAFSTASPPLRPPHSRSPESLRNYILPMSETNTYRFPPKILFDDSQDWKIKSLGGGSTFSTNSLTGKQAKLEKL</sequence>
<organism evidence="1">
    <name type="scientific">Tetraselmis sp. GSL018</name>
    <dbReference type="NCBI Taxonomy" id="582737"/>
    <lineage>
        <taxon>Eukaryota</taxon>
        <taxon>Viridiplantae</taxon>
        <taxon>Chlorophyta</taxon>
        <taxon>core chlorophytes</taxon>
        <taxon>Chlorodendrophyceae</taxon>
        <taxon>Chlorodendrales</taxon>
        <taxon>Chlorodendraceae</taxon>
        <taxon>Tetraselmis</taxon>
    </lineage>
</organism>
<accession>A0A061QTL9</accession>
<dbReference type="EMBL" id="GBEZ01025284">
    <property type="protein sequence ID" value="JAC61785.1"/>
    <property type="molecule type" value="Transcribed_RNA"/>
</dbReference>
<dbReference type="AlphaFoldDB" id="A0A061QTL9"/>
<proteinExistence type="predicted"/>
<reference evidence="1" key="1">
    <citation type="submission" date="2014-05" db="EMBL/GenBank/DDBJ databases">
        <title>The transcriptome of the halophilic microalga Tetraselmis sp. GSL018 isolated from the Great Salt Lake, Utah.</title>
        <authorList>
            <person name="Jinkerson R.E."/>
            <person name="D'Adamo S."/>
            <person name="Posewitz M.C."/>
        </authorList>
    </citation>
    <scope>NUCLEOTIDE SEQUENCE</scope>
    <source>
        <strain evidence="1">GSL018</strain>
    </source>
</reference>
<evidence type="ECO:0000313" key="1">
    <source>
        <dbReference type="EMBL" id="JAC61785.1"/>
    </source>
</evidence>
<feature type="non-terminal residue" evidence="1">
    <location>
        <position position="198"/>
    </location>
</feature>